<keyword evidence="3" id="KW-0408">Iron</keyword>
<dbReference type="InterPro" id="IPR017941">
    <property type="entry name" value="Rieske_2Fe-2S"/>
</dbReference>
<evidence type="ECO:0000313" key="7">
    <source>
        <dbReference type="Proteomes" id="UP000244948"/>
    </source>
</evidence>
<evidence type="ECO:0000256" key="4">
    <source>
        <dbReference type="ARBA" id="ARBA00023014"/>
    </source>
</evidence>
<reference evidence="6 7" key="1">
    <citation type="journal article" date="2018" name="Genome Announc.">
        <title>Ignatzschineria cameli sp. nov., isolated from necrotic foot tissue of dromedaries (Camelus dromedarius) and associated maggots (Wohlfahrtia species) in Dubai.</title>
        <authorList>
            <person name="Tsang C.C."/>
            <person name="Tang J.Y."/>
            <person name="Fong J.Y."/>
            <person name="Kinne J."/>
            <person name="Lee H.H."/>
            <person name="Joseph M."/>
            <person name="Jose S."/>
            <person name="Schuster R.K."/>
            <person name="Tang Y."/>
            <person name="Sivakumar S."/>
            <person name="Chen J.H."/>
            <person name="Teng J.L."/>
            <person name="Lau S.K."/>
            <person name="Wernery U."/>
            <person name="Woo P.C."/>
        </authorList>
    </citation>
    <scope>NUCLEOTIDE SEQUENCE [LARGE SCALE GENOMIC DNA]</scope>
    <source>
        <strain evidence="6 7">KCTC 22643</strain>
    </source>
</reference>
<name>A0A2U2AHT9_9GAMM</name>
<evidence type="ECO:0000256" key="2">
    <source>
        <dbReference type="ARBA" id="ARBA00022723"/>
    </source>
</evidence>
<evidence type="ECO:0000256" key="3">
    <source>
        <dbReference type="ARBA" id="ARBA00023004"/>
    </source>
</evidence>
<organism evidence="6 7">
    <name type="scientific">Ignatzschineria indica</name>
    <dbReference type="NCBI Taxonomy" id="472583"/>
    <lineage>
        <taxon>Bacteria</taxon>
        <taxon>Pseudomonadati</taxon>
        <taxon>Pseudomonadota</taxon>
        <taxon>Gammaproteobacteria</taxon>
        <taxon>Cardiobacteriales</taxon>
        <taxon>Ignatzschineriaceae</taxon>
        <taxon>Ignatzschineria</taxon>
    </lineage>
</organism>
<dbReference type="PANTHER" id="PTHR21496">
    <property type="entry name" value="FERREDOXIN-RELATED"/>
    <property type="match status" value="1"/>
</dbReference>
<sequence>MAKIFICKVDDLTAGEMRKFETEIGELLVFNREGEYFVTDDQCTHATASLSEGDYFDDTISCPLHWGEFNIMTGEATAAPCKKPLRTYRVLVEGNEVYIDSELEAEAAMLK</sequence>
<dbReference type="InterPro" id="IPR036922">
    <property type="entry name" value="Rieske_2Fe-2S_sf"/>
</dbReference>
<evidence type="ECO:0000313" key="6">
    <source>
        <dbReference type="EMBL" id="PWD82213.1"/>
    </source>
</evidence>
<dbReference type="GO" id="GO:0051537">
    <property type="term" value="F:2 iron, 2 sulfur cluster binding"/>
    <property type="evidence" value="ECO:0007669"/>
    <property type="project" value="UniProtKB-KW"/>
</dbReference>
<evidence type="ECO:0000256" key="1">
    <source>
        <dbReference type="ARBA" id="ARBA00022714"/>
    </source>
</evidence>
<gene>
    <name evidence="6" type="ORF">DC082_10390</name>
</gene>
<dbReference type="Gene3D" id="2.102.10.10">
    <property type="entry name" value="Rieske [2Fe-2S] iron-sulphur domain"/>
    <property type="match status" value="1"/>
</dbReference>
<dbReference type="Pfam" id="PF00355">
    <property type="entry name" value="Rieske"/>
    <property type="match status" value="1"/>
</dbReference>
<feature type="domain" description="Rieske" evidence="5">
    <location>
        <begin position="4"/>
        <end position="99"/>
    </location>
</feature>
<dbReference type="EMBL" id="QEWR01000009">
    <property type="protein sequence ID" value="PWD82213.1"/>
    <property type="molecule type" value="Genomic_DNA"/>
</dbReference>
<dbReference type="RefSeq" id="WP_109236904.1">
    <property type="nucleotide sequence ID" value="NZ_BMXZ01000008.1"/>
</dbReference>
<dbReference type="PROSITE" id="PS51296">
    <property type="entry name" value="RIESKE"/>
    <property type="match status" value="1"/>
</dbReference>
<proteinExistence type="predicted"/>
<keyword evidence="7" id="KW-1185">Reference proteome</keyword>
<dbReference type="SUPFAM" id="SSF50022">
    <property type="entry name" value="ISP domain"/>
    <property type="match status" value="1"/>
</dbReference>
<dbReference type="PANTHER" id="PTHR21496:SF23">
    <property type="entry name" value="3-PHENYLPROPIONATE_CINNAMIC ACID DIOXYGENASE FERREDOXIN SUBUNIT"/>
    <property type="match status" value="1"/>
</dbReference>
<keyword evidence="2" id="KW-0479">Metal-binding</keyword>
<protein>
    <submittedName>
        <fullName evidence="6">(2Fe-2S)-binding protein</fullName>
    </submittedName>
</protein>
<dbReference type="AlphaFoldDB" id="A0A2U2AHT9"/>
<keyword evidence="1" id="KW-0001">2Fe-2S</keyword>
<dbReference type="Proteomes" id="UP000244948">
    <property type="component" value="Unassembled WGS sequence"/>
</dbReference>
<keyword evidence="4" id="KW-0411">Iron-sulfur</keyword>
<accession>A0A2U2AHT9</accession>
<dbReference type="GO" id="GO:0046872">
    <property type="term" value="F:metal ion binding"/>
    <property type="evidence" value="ECO:0007669"/>
    <property type="project" value="UniProtKB-KW"/>
</dbReference>
<dbReference type="CDD" id="cd03528">
    <property type="entry name" value="Rieske_RO_ferredoxin"/>
    <property type="match status" value="1"/>
</dbReference>
<comment type="caution">
    <text evidence="6">The sequence shown here is derived from an EMBL/GenBank/DDBJ whole genome shotgun (WGS) entry which is preliminary data.</text>
</comment>
<evidence type="ECO:0000259" key="5">
    <source>
        <dbReference type="PROSITE" id="PS51296"/>
    </source>
</evidence>